<dbReference type="PANTHER" id="PTHR34145">
    <property type="entry name" value="OS02G0105600 PROTEIN"/>
    <property type="match status" value="1"/>
</dbReference>
<dbReference type="InterPro" id="IPR036047">
    <property type="entry name" value="F-box-like_dom_sf"/>
</dbReference>
<dbReference type="InterPro" id="IPR032675">
    <property type="entry name" value="LRR_dom_sf"/>
</dbReference>
<reference evidence="4 5" key="1">
    <citation type="journal article" date="2014" name="Nat. Genet.">
        <title>Genome sequence of the hot pepper provides insights into the evolution of pungency in Capsicum species.</title>
        <authorList>
            <person name="Kim S."/>
            <person name="Park M."/>
            <person name="Yeom S.I."/>
            <person name="Kim Y.M."/>
            <person name="Lee J.M."/>
            <person name="Lee H.A."/>
            <person name="Seo E."/>
            <person name="Choi J."/>
            <person name="Cheong K."/>
            <person name="Kim K.T."/>
            <person name="Jung K."/>
            <person name="Lee G.W."/>
            <person name="Oh S.K."/>
            <person name="Bae C."/>
            <person name="Kim S.B."/>
            <person name="Lee H.Y."/>
            <person name="Kim S.Y."/>
            <person name="Kim M.S."/>
            <person name="Kang B.C."/>
            <person name="Jo Y.D."/>
            <person name="Yang H.B."/>
            <person name="Jeong H.J."/>
            <person name="Kang W.H."/>
            <person name="Kwon J.K."/>
            <person name="Shin C."/>
            <person name="Lim J.Y."/>
            <person name="Park J.H."/>
            <person name="Huh J.H."/>
            <person name="Kim J.S."/>
            <person name="Kim B.D."/>
            <person name="Cohen O."/>
            <person name="Paran I."/>
            <person name="Suh M.C."/>
            <person name="Lee S.B."/>
            <person name="Kim Y.K."/>
            <person name="Shin Y."/>
            <person name="Noh S.J."/>
            <person name="Park J."/>
            <person name="Seo Y.S."/>
            <person name="Kwon S.Y."/>
            <person name="Kim H.A."/>
            <person name="Park J.M."/>
            <person name="Kim H.J."/>
            <person name="Choi S.B."/>
            <person name="Bosland P.W."/>
            <person name="Reeves G."/>
            <person name="Jo S.H."/>
            <person name="Lee B.W."/>
            <person name="Cho H.T."/>
            <person name="Choi H.S."/>
            <person name="Lee M.S."/>
            <person name="Yu Y."/>
            <person name="Do Choi Y."/>
            <person name="Park B.S."/>
            <person name="van Deynze A."/>
            <person name="Ashrafi H."/>
            <person name="Hill T."/>
            <person name="Kim W.T."/>
            <person name="Pai H.S."/>
            <person name="Ahn H.K."/>
            <person name="Yeam I."/>
            <person name="Giovannoni J.J."/>
            <person name="Rose J.K."/>
            <person name="Sorensen I."/>
            <person name="Lee S.J."/>
            <person name="Kim R.W."/>
            <person name="Choi I.Y."/>
            <person name="Choi B.S."/>
            <person name="Lim J.S."/>
            <person name="Lee Y.H."/>
            <person name="Choi D."/>
        </authorList>
    </citation>
    <scope>NUCLEOTIDE SEQUENCE [LARGE SCALE GENOMIC DNA]</scope>
    <source>
        <strain evidence="5">cv. CM334</strain>
    </source>
</reference>
<dbReference type="PANTHER" id="PTHR34145:SF28">
    <property type="entry name" value="F-BOX DOMAIN-CONTAINING PROTEIN"/>
    <property type="match status" value="1"/>
</dbReference>
<protein>
    <recommendedName>
        <fullName evidence="6">F-box domain-containing protein</fullName>
    </recommendedName>
</protein>
<feature type="region of interest" description="Disordered" evidence="1">
    <location>
        <begin position="651"/>
        <end position="680"/>
    </location>
</feature>
<dbReference type="SUPFAM" id="SSF81383">
    <property type="entry name" value="F-box domain"/>
    <property type="match status" value="1"/>
</dbReference>
<dbReference type="Gene3D" id="3.80.10.10">
    <property type="entry name" value="Ribonuclease Inhibitor"/>
    <property type="match status" value="1"/>
</dbReference>
<dbReference type="Proteomes" id="UP000222542">
    <property type="component" value="Unassembled WGS sequence"/>
</dbReference>
<dbReference type="InterPro" id="IPR001810">
    <property type="entry name" value="F-box_dom"/>
</dbReference>
<dbReference type="InterPro" id="IPR055411">
    <property type="entry name" value="LRR_FXL15/At3g58940/PEG3-like"/>
</dbReference>
<dbReference type="SUPFAM" id="SSF52058">
    <property type="entry name" value="L domain-like"/>
    <property type="match status" value="1"/>
</dbReference>
<dbReference type="InterPro" id="IPR053772">
    <property type="entry name" value="At1g61320/At1g61330-like"/>
</dbReference>
<dbReference type="STRING" id="4072.A0A2G2ZTV8"/>
<feature type="compositionally biased region" description="Basic and acidic residues" evidence="1">
    <location>
        <begin position="652"/>
        <end position="672"/>
    </location>
</feature>
<evidence type="ECO:0008006" key="6">
    <source>
        <dbReference type="Google" id="ProtNLM"/>
    </source>
</evidence>
<evidence type="ECO:0000313" key="4">
    <source>
        <dbReference type="EMBL" id="PHT85406.1"/>
    </source>
</evidence>
<comment type="caution">
    <text evidence="4">The sequence shown here is derived from an EMBL/GenBank/DDBJ whole genome shotgun (WGS) entry which is preliminary data.</text>
</comment>
<proteinExistence type="predicted"/>
<dbReference type="Pfam" id="PF24758">
    <property type="entry name" value="LRR_At5g56370"/>
    <property type="match status" value="1"/>
</dbReference>
<evidence type="ECO:0000256" key="1">
    <source>
        <dbReference type="SAM" id="MobiDB-lite"/>
    </source>
</evidence>
<dbReference type="OMA" id="SHESKPM"/>
<feature type="domain" description="F-box" evidence="2">
    <location>
        <begin position="12"/>
        <end position="49"/>
    </location>
</feature>
<evidence type="ECO:0000313" key="5">
    <source>
        <dbReference type="Proteomes" id="UP000222542"/>
    </source>
</evidence>
<evidence type="ECO:0000259" key="2">
    <source>
        <dbReference type="Pfam" id="PF00646"/>
    </source>
</evidence>
<dbReference type="Gramene" id="PHT85406">
    <property type="protein sequence ID" value="PHT85406"/>
    <property type="gene ID" value="T459_07512"/>
</dbReference>
<reference evidence="4 5" key="2">
    <citation type="journal article" date="2017" name="Genome Biol.">
        <title>New reference genome sequences of hot pepper reveal the massive evolution of plant disease-resistance genes by retroduplication.</title>
        <authorList>
            <person name="Kim S."/>
            <person name="Park J."/>
            <person name="Yeom S.I."/>
            <person name="Kim Y.M."/>
            <person name="Seo E."/>
            <person name="Kim K.T."/>
            <person name="Kim M.S."/>
            <person name="Lee J.M."/>
            <person name="Cheong K."/>
            <person name="Shin H.S."/>
            <person name="Kim S.B."/>
            <person name="Han K."/>
            <person name="Lee J."/>
            <person name="Park M."/>
            <person name="Lee H.A."/>
            <person name="Lee H.Y."/>
            <person name="Lee Y."/>
            <person name="Oh S."/>
            <person name="Lee J.H."/>
            <person name="Choi E."/>
            <person name="Choi E."/>
            <person name="Lee S.E."/>
            <person name="Jeon J."/>
            <person name="Kim H."/>
            <person name="Choi G."/>
            <person name="Song H."/>
            <person name="Lee J."/>
            <person name="Lee S.C."/>
            <person name="Kwon J.K."/>
            <person name="Lee H.Y."/>
            <person name="Koo N."/>
            <person name="Hong Y."/>
            <person name="Kim R.W."/>
            <person name="Kang W.H."/>
            <person name="Huh J.H."/>
            <person name="Kang B.C."/>
            <person name="Yang T.J."/>
            <person name="Lee Y.H."/>
            <person name="Bennetzen J.L."/>
            <person name="Choi D."/>
        </authorList>
    </citation>
    <scope>NUCLEOTIDE SEQUENCE [LARGE SCALE GENOMIC DNA]</scope>
    <source>
        <strain evidence="5">cv. CM334</strain>
    </source>
</reference>
<dbReference type="AlphaFoldDB" id="A0A2G2ZTV8"/>
<dbReference type="EMBL" id="AYRZ02000003">
    <property type="protein sequence ID" value="PHT85406.1"/>
    <property type="molecule type" value="Genomic_DNA"/>
</dbReference>
<feature type="domain" description="F-box" evidence="2">
    <location>
        <begin position="491"/>
        <end position="528"/>
    </location>
</feature>
<evidence type="ECO:0000259" key="3">
    <source>
        <dbReference type="Pfam" id="PF24758"/>
    </source>
</evidence>
<organism evidence="4 5">
    <name type="scientific">Capsicum annuum</name>
    <name type="common">Capsicum pepper</name>
    <dbReference type="NCBI Taxonomy" id="4072"/>
    <lineage>
        <taxon>Eukaryota</taxon>
        <taxon>Viridiplantae</taxon>
        <taxon>Streptophyta</taxon>
        <taxon>Embryophyta</taxon>
        <taxon>Tracheophyta</taxon>
        <taxon>Spermatophyta</taxon>
        <taxon>Magnoliopsida</taxon>
        <taxon>eudicotyledons</taxon>
        <taxon>Gunneridae</taxon>
        <taxon>Pentapetalae</taxon>
        <taxon>asterids</taxon>
        <taxon>lamiids</taxon>
        <taxon>Solanales</taxon>
        <taxon>Solanaceae</taxon>
        <taxon>Solanoideae</taxon>
        <taxon>Capsiceae</taxon>
        <taxon>Capsicum</taxon>
    </lineage>
</organism>
<gene>
    <name evidence="4" type="ORF">T459_07512</name>
</gene>
<sequence length="680" mass="79093">MAERGVKTVDILPECLIQEILGFLRYDEATKTSILSKTWLQAWSTLPNLKFTSDFYEVNMDLVDNIMERYRDENIPIEKFELSKSYYSCPSRIVPLFYRWLDVALQNGVKYLVFRIRNLPLPIFTILAAKSLKELVLTNCDLTCASLSSGVVNCPSLRKLSLIKVYLDEDMLQTLLNSCPLIESFTLKDCMDLIKIELLNLQKIKSVSIWNNINQHIKIQAPTLEHLSYSGYPLEELNIVECQNLKSLELSHMYIYDPSFYNLISRCQSLKVLKFQHCWCTGRIEAPNLVSLEYMGDQIPELKIARESSQLEHSKIILLRCYDNIDAAWFCKLRKFLSNLTSWSQVSLYFYQCGEINVKDLQLDHRVDIPQVGVLNVDFKREIKKCSTFIDALLWSCHPRRLNLKLTGKMATFFINYLMHMKNSSHSTSHGKKPWYSQLKEVKAYKLDRKSRSWHLVEHKSEELATRKRDKYYILLDWVFPTPITTMADLFPECLIQKILCFLRLKEAAKTSIVSKACLQAWLTLPNLKFTVDYHNDNMKIVDDIMKRYRDGKVPIEKFDLSDSNFRSEDFPLIDKWLDIALQNRVKDLVVGVCSFPSYPLRIFKFLAVKSLRELVLSNCNLMHVSLSSDATNCHSLRKLSNQSPFRWKHASCHDPTRGPGRDGHPELHRPEIPLNSPTH</sequence>
<accession>A0A2G2ZTV8</accession>
<dbReference type="Pfam" id="PF00646">
    <property type="entry name" value="F-box"/>
    <property type="match status" value="2"/>
</dbReference>
<name>A0A2G2ZTV8_CAPAN</name>
<keyword evidence="5" id="KW-1185">Reference proteome</keyword>
<feature type="domain" description="F-box/LRR-repeat protein 15/At3g58940/PEG3-like LRR" evidence="3">
    <location>
        <begin position="99"/>
        <end position="229"/>
    </location>
</feature>